<dbReference type="EMBL" id="JABJXA010000071">
    <property type="protein sequence ID" value="MBB1259913.1"/>
    <property type="molecule type" value="Genomic_DNA"/>
</dbReference>
<organism evidence="9 10">
    <name type="scientific">Streptomyces alkaliterrae</name>
    <dbReference type="NCBI Taxonomy" id="2213162"/>
    <lineage>
        <taxon>Bacteria</taxon>
        <taxon>Bacillati</taxon>
        <taxon>Actinomycetota</taxon>
        <taxon>Actinomycetes</taxon>
        <taxon>Kitasatosporales</taxon>
        <taxon>Streptomycetaceae</taxon>
        <taxon>Streptomyces</taxon>
    </lineage>
</organism>
<sequence>MACTAALFWIRSGSGGARVATVFGEAGPPRGAPWWWSGPAARPLIGLLRRFGDASGATARLAKVGPPLPWSALPAGAIIGWRTGSWLPVLAGAAGVFLLRRLLRRRDERRAEERRAAAVIDLCGGIAAELRAGQHARQALLRAVDDALGPEAAPIRAAARFGGDVPTALEALARRPGAAGLRAVAACWRIMVDGGTGLAGALERVAGALREDRDRQAELRAQLAGPRATAVILALLPCMALALGTAMGAEPLEVLLRTPLGWALLTGAAVLEWAGLAWVAGLARAAEGGPPVRAVP</sequence>
<keyword evidence="3 6" id="KW-0812">Transmembrane</keyword>
<dbReference type="GO" id="GO:0005886">
    <property type="term" value="C:plasma membrane"/>
    <property type="evidence" value="ECO:0007669"/>
    <property type="project" value="UniProtKB-SubCell"/>
</dbReference>
<evidence type="ECO:0000256" key="1">
    <source>
        <dbReference type="ARBA" id="ARBA00004651"/>
    </source>
</evidence>
<dbReference type="Pfam" id="PF00482">
    <property type="entry name" value="T2SSF"/>
    <property type="match status" value="1"/>
</dbReference>
<evidence type="ECO:0000256" key="6">
    <source>
        <dbReference type="SAM" id="Phobius"/>
    </source>
</evidence>
<reference evidence="8" key="3">
    <citation type="journal article" name="Syst. Appl. Microbiol.">
        <title>Streptomyces alkaliterrae sp. nov., isolated from an alkaline soil, and emended descriptions of Streptomyces alkaliphilus, Streptomyces calidiresistens and Streptomyces durbertensis.</title>
        <authorList>
            <person name="Swiecimska M."/>
            <person name="Golinska P."/>
            <person name="Nouioui I."/>
            <person name="Wypij M."/>
            <person name="Rai M."/>
            <person name="Sangal V."/>
            <person name="Goodfellow M."/>
        </authorList>
    </citation>
    <scope>NUCLEOTIDE SEQUENCE</scope>
    <source>
        <strain evidence="8">OF8</strain>
    </source>
</reference>
<evidence type="ECO:0000313" key="8">
    <source>
        <dbReference type="EMBL" id="MBB1259913.1"/>
    </source>
</evidence>
<gene>
    <name evidence="9" type="ORF">FNX44_006585</name>
    <name evidence="8" type="ORF">H3147_13875</name>
</gene>
<dbReference type="InterPro" id="IPR018076">
    <property type="entry name" value="T2SS_GspF_dom"/>
</dbReference>
<proteinExistence type="predicted"/>
<evidence type="ECO:0000256" key="3">
    <source>
        <dbReference type="ARBA" id="ARBA00022692"/>
    </source>
</evidence>
<feature type="domain" description="Type II secretion system protein GspF" evidence="7">
    <location>
        <begin position="127"/>
        <end position="243"/>
    </location>
</feature>
<evidence type="ECO:0000256" key="2">
    <source>
        <dbReference type="ARBA" id="ARBA00022475"/>
    </source>
</evidence>
<keyword evidence="5 6" id="KW-0472">Membrane</keyword>
<evidence type="ECO:0000256" key="4">
    <source>
        <dbReference type="ARBA" id="ARBA00022989"/>
    </source>
</evidence>
<keyword evidence="2" id="KW-1003">Cell membrane</keyword>
<keyword evidence="10" id="KW-1185">Reference proteome</keyword>
<dbReference type="AlphaFoldDB" id="A0A5P0YNS9"/>
<feature type="transmembrane region" description="Helical" evidence="6">
    <location>
        <begin position="78"/>
        <end position="99"/>
    </location>
</feature>
<evidence type="ECO:0000259" key="7">
    <source>
        <dbReference type="Pfam" id="PF00482"/>
    </source>
</evidence>
<accession>A0A5P0YNS9</accession>
<dbReference type="OrthoDB" id="4337966at2"/>
<reference evidence="11" key="2">
    <citation type="submission" date="2020-05" db="EMBL/GenBank/DDBJ databases">
        <title>Classification of alakaliphilic streptomycetes isolated from an alkaline soil next to Lonar Crater, India and a proposal for the recognition of Streptomyces alkaliterrae sp. nov.</title>
        <authorList>
            <person name="Golinska P."/>
        </authorList>
    </citation>
    <scope>NUCLEOTIDE SEQUENCE [LARGE SCALE GENOMIC DNA]</scope>
    <source>
        <strain evidence="11">OF8</strain>
    </source>
</reference>
<feature type="transmembrane region" description="Helical" evidence="6">
    <location>
        <begin position="261"/>
        <end position="283"/>
    </location>
</feature>
<comment type="subcellular location">
    <subcellularLocation>
        <location evidence="1">Cell membrane</location>
        <topology evidence="1">Multi-pass membrane protein</topology>
    </subcellularLocation>
</comment>
<evidence type="ECO:0000313" key="10">
    <source>
        <dbReference type="Proteomes" id="UP000320857"/>
    </source>
</evidence>
<comment type="caution">
    <text evidence="9">The sequence shown here is derived from an EMBL/GenBank/DDBJ whole genome shotgun (WGS) entry which is preliminary data.</text>
</comment>
<dbReference type="PANTHER" id="PTHR35007:SF4">
    <property type="entry name" value="CONSERVED TRANSMEMBRANE PROTEIN-RELATED"/>
    <property type="match status" value="1"/>
</dbReference>
<dbReference type="Proteomes" id="UP000320857">
    <property type="component" value="Unassembled WGS sequence"/>
</dbReference>
<dbReference type="EMBL" id="VJYK02000045">
    <property type="protein sequence ID" value="MQS01550.1"/>
    <property type="molecule type" value="Genomic_DNA"/>
</dbReference>
<protein>
    <submittedName>
        <fullName evidence="8">Type II secretion system F family protein</fullName>
    </submittedName>
</protein>
<evidence type="ECO:0000256" key="5">
    <source>
        <dbReference type="ARBA" id="ARBA00023136"/>
    </source>
</evidence>
<dbReference type="Proteomes" id="UP000517765">
    <property type="component" value="Unassembled WGS sequence"/>
</dbReference>
<evidence type="ECO:0000313" key="11">
    <source>
        <dbReference type="Proteomes" id="UP000517765"/>
    </source>
</evidence>
<feature type="transmembrane region" description="Helical" evidence="6">
    <location>
        <begin position="228"/>
        <end position="249"/>
    </location>
</feature>
<evidence type="ECO:0000313" key="9">
    <source>
        <dbReference type="EMBL" id="MQS01550.1"/>
    </source>
</evidence>
<dbReference type="PANTHER" id="PTHR35007">
    <property type="entry name" value="INTEGRAL MEMBRANE PROTEIN-RELATED"/>
    <property type="match status" value="1"/>
</dbReference>
<reference evidence="9 10" key="1">
    <citation type="submission" date="2019-10" db="EMBL/GenBank/DDBJ databases">
        <title>Streptomyces sp. nov., a novel actinobacterium isolated from alkaline environment.</title>
        <authorList>
            <person name="Golinska P."/>
        </authorList>
    </citation>
    <scope>NUCLEOTIDE SEQUENCE [LARGE SCALE GENOMIC DNA]</scope>
    <source>
        <strain evidence="9 10">OF1</strain>
    </source>
</reference>
<keyword evidence="4 6" id="KW-1133">Transmembrane helix</keyword>
<name>A0A5P0YNS9_9ACTN</name>